<evidence type="ECO:0000256" key="7">
    <source>
        <dbReference type="ARBA" id="ARBA00022645"/>
    </source>
</evidence>
<evidence type="ECO:0000313" key="22">
    <source>
        <dbReference type="EMBL" id="RCX03343.1"/>
    </source>
</evidence>
<dbReference type="SUPFAM" id="SSF53187">
    <property type="entry name" value="Zn-dependent exopeptidases"/>
    <property type="match status" value="1"/>
</dbReference>
<dbReference type="Gene3D" id="3.50.30.30">
    <property type="match status" value="1"/>
</dbReference>
<evidence type="ECO:0000256" key="17">
    <source>
        <dbReference type="ARBA" id="ARBA00023180"/>
    </source>
</evidence>
<protein>
    <recommendedName>
        <fullName evidence="5">Carboxypeptidase Q</fullName>
    </recommendedName>
    <alternativeName>
        <fullName evidence="20">Plasma glutamate carboxypeptidase</fullName>
    </alternativeName>
</protein>
<keyword evidence="12" id="KW-0256">Endoplasmic reticulum</keyword>
<dbReference type="GO" id="GO:0046872">
    <property type="term" value="F:metal ion binding"/>
    <property type="evidence" value="ECO:0007669"/>
    <property type="project" value="UniProtKB-KW"/>
</dbReference>
<evidence type="ECO:0000256" key="20">
    <source>
        <dbReference type="ARBA" id="ARBA00033328"/>
    </source>
</evidence>
<dbReference type="InterPro" id="IPR007484">
    <property type="entry name" value="Peptidase_M28"/>
</dbReference>
<keyword evidence="15" id="KW-0482">Metalloprotease</keyword>
<keyword evidence="6" id="KW-0964">Secreted</keyword>
<dbReference type="InterPro" id="IPR046450">
    <property type="entry name" value="PA_dom_sf"/>
</dbReference>
<keyword evidence="14" id="KW-0333">Golgi apparatus</keyword>
<keyword evidence="13" id="KW-0862">Zinc</keyword>
<sequence length="447" mass="49326">MALSAGQCFAQLDQLSEDVKKIFYHALTTEQSYHWLRSLCKDVGPRLAGSPGDLKAVEWSSTLMRDLGFDTVHILPVTVRHWERGKEKAVLKVDGKKIPLAVTALGGSVSTGSRPLKAQVIEVRDFDQLEALGEQIKGKIVFFNYRMRKDFISTGSGYGDAVKYRWSGAAEASKFGAVAVLIRSVTTRADDHPHTGILTYQDAPVKIPAGALSYQAAERLEQILKKQPNTILELTLETFERDPKTSYNVVGELFGSTYQDKVLLAGGHLDSWDLGEGAHDDGAGVVHSIAAAAYLKQLGIQPRHTIRVVLFANEEFGLDGAKKYAQWVKESDTKKILLAVESDGGGFSPRGFTLDAPDSIVQKVREYRELFYPYGIYEIGKGGSGADVNQLKFTGAILAGLRVDGHRYFDLHHTIRDVFEEVNPRELEMGSAAMAAFLLIFDRLIFN</sequence>
<keyword evidence="11" id="KW-0378">Hydrolase</keyword>
<evidence type="ECO:0000256" key="10">
    <source>
        <dbReference type="ARBA" id="ARBA00022729"/>
    </source>
</evidence>
<dbReference type="PANTHER" id="PTHR12053:SF3">
    <property type="entry name" value="CARBOXYPEPTIDASE Q"/>
    <property type="match status" value="1"/>
</dbReference>
<reference evidence="22 23" key="1">
    <citation type="submission" date="2018-07" db="EMBL/GenBank/DDBJ databases">
        <title>Genomic Encyclopedia of Type Strains, Phase IV (KMG-IV): sequencing the most valuable type-strain genomes for metagenomic binning, comparative biology and taxonomic classification.</title>
        <authorList>
            <person name="Goeker M."/>
        </authorList>
    </citation>
    <scope>NUCLEOTIDE SEQUENCE [LARGE SCALE GENOMIC DNA]</scope>
    <source>
        <strain evidence="22 23">DSM 21410</strain>
    </source>
</reference>
<evidence type="ECO:0000256" key="1">
    <source>
        <dbReference type="ARBA" id="ARBA00004240"/>
    </source>
</evidence>
<dbReference type="SUPFAM" id="SSF52025">
    <property type="entry name" value="PA domain"/>
    <property type="match status" value="1"/>
</dbReference>
<comment type="caution">
    <text evidence="22">The sequence shown here is derived from an EMBL/GenBank/DDBJ whole genome shotgun (WGS) entry which is preliminary data.</text>
</comment>
<dbReference type="PANTHER" id="PTHR12053">
    <property type="entry name" value="PROTEASE FAMILY M28 PLASMA GLUTAMATE CARBOXYPEPTIDASE-RELATED"/>
    <property type="match status" value="1"/>
</dbReference>
<dbReference type="Gene3D" id="3.40.630.10">
    <property type="entry name" value="Zn peptidases"/>
    <property type="match status" value="1"/>
</dbReference>
<evidence type="ECO:0000256" key="8">
    <source>
        <dbReference type="ARBA" id="ARBA00022670"/>
    </source>
</evidence>
<evidence type="ECO:0000256" key="6">
    <source>
        <dbReference type="ARBA" id="ARBA00022525"/>
    </source>
</evidence>
<evidence type="ECO:0000256" key="5">
    <source>
        <dbReference type="ARBA" id="ARBA00014116"/>
    </source>
</evidence>
<comment type="subcellular location">
    <subcellularLocation>
        <location evidence="1">Endoplasmic reticulum</location>
    </subcellularLocation>
    <subcellularLocation>
        <location evidence="3">Golgi apparatus</location>
    </subcellularLocation>
    <subcellularLocation>
        <location evidence="2">Lysosome</location>
    </subcellularLocation>
    <subcellularLocation>
        <location evidence="4">Secreted</location>
    </subcellularLocation>
</comment>
<keyword evidence="9" id="KW-0479">Metal-binding</keyword>
<accession>A0A369A2G7</accession>
<keyword evidence="23" id="KW-1185">Reference proteome</keyword>
<evidence type="ECO:0000256" key="9">
    <source>
        <dbReference type="ARBA" id="ARBA00022723"/>
    </source>
</evidence>
<dbReference type="GO" id="GO:0070573">
    <property type="term" value="F:metallodipeptidase activity"/>
    <property type="evidence" value="ECO:0007669"/>
    <property type="project" value="InterPro"/>
</dbReference>
<dbReference type="GO" id="GO:0005764">
    <property type="term" value="C:lysosome"/>
    <property type="evidence" value="ECO:0007669"/>
    <property type="project" value="UniProtKB-SubCell"/>
</dbReference>
<evidence type="ECO:0000259" key="21">
    <source>
        <dbReference type="Pfam" id="PF04389"/>
    </source>
</evidence>
<keyword evidence="7" id="KW-0121">Carboxypeptidase</keyword>
<dbReference type="GO" id="GO:0004180">
    <property type="term" value="F:carboxypeptidase activity"/>
    <property type="evidence" value="ECO:0007669"/>
    <property type="project" value="UniProtKB-KW"/>
</dbReference>
<name>A0A369A2G7_9FLAO</name>
<evidence type="ECO:0000256" key="19">
    <source>
        <dbReference type="ARBA" id="ARBA00025833"/>
    </source>
</evidence>
<evidence type="ECO:0000256" key="15">
    <source>
        <dbReference type="ARBA" id="ARBA00023049"/>
    </source>
</evidence>
<evidence type="ECO:0000256" key="16">
    <source>
        <dbReference type="ARBA" id="ARBA00023145"/>
    </source>
</evidence>
<dbReference type="GO" id="GO:0005576">
    <property type="term" value="C:extracellular region"/>
    <property type="evidence" value="ECO:0007669"/>
    <property type="project" value="UniProtKB-SubCell"/>
</dbReference>
<keyword evidence="18" id="KW-0458">Lysosome</keyword>
<organism evidence="22 23">
    <name type="scientific">Schleiferia thermophila</name>
    <dbReference type="NCBI Taxonomy" id="884107"/>
    <lineage>
        <taxon>Bacteria</taxon>
        <taxon>Pseudomonadati</taxon>
        <taxon>Bacteroidota</taxon>
        <taxon>Flavobacteriia</taxon>
        <taxon>Flavobacteriales</taxon>
        <taxon>Schleiferiaceae</taxon>
        <taxon>Schleiferia</taxon>
    </lineage>
</organism>
<keyword evidence="8" id="KW-0645">Protease</keyword>
<dbReference type="EMBL" id="QPJS01000003">
    <property type="protein sequence ID" value="RCX03343.1"/>
    <property type="molecule type" value="Genomic_DNA"/>
</dbReference>
<gene>
    <name evidence="22" type="ORF">DES35_103228</name>
</gene>
<keyword evidence="16" id="KW-0865">Zymogen</keyword>
<evidence type="ECO:0000313" key="23">
    <source>
        <dbReference type="Proteomes" id="UP000253517"/>
    </source>
</evidence>
<evidence type="ECO:0000256" key="4">
    <source>
        <dbReference type="ARBA" id="ARBA00004613"/>
    </source>
</evidence>
<keyword evidence="10" id="KW-0732">Signal</keyword>
<feature type="domain" description="Peptidase M28" evidence="21">
    <location>
        <begin position="248"/>
        <end position="436"/>
    </location>
</feature>
<dbReference type="GO" id="GO:0006508">
    <property type="term" value="P:proteolysis"/>
    <property type="evidence" value="ECO:0007669"/>
    <property type="project" value="UniProtKB-KW"/>
</dbReference>
<evidence type="ECO:0000256" key="11">
    <source>
        <dbReference type="ARBA" id="ARBA00022801"/>
    </source>
</evidence>
<evidence type="ECO:0000256" key="12">
    <source>
        <dbReference type="ARBA" id="ARBA00022824"/>
    </source>
</evidence>
<evidence type="ECO:0000256" key="3">
    <source>
        <dbReference type="ARBA" id="ARBA00004555"/>
    </source>
</evidence>
<dbReference type="Pfam" id="PF04389">
    <property type="entry name" value="Peptidase_M28"/>
    <property type="match status" value="1"/>
</dbReference>
<evidence type="ECO:0000256" key="14">
    <source>
        <dbReference type="ARBA" id="ARBA00023034"/>
    </source>
</evidence>
<dbReference type="AlphaFoldDB" id="A0A369A2G7"/>
<keyword evidence="17" id="KW-0325">Glycoprotein</keyword>
<evidence type="ECO:0000256" key="2">
    <source>
        <dbReference type="ARBA" id="ARBA00004371"/>
    </source>
</evidence>
<proteinExistence type="predicted"/>
<evidence type="ECO:0000256" key="18">
    <source>
        <dbReference type="ARBA" id="ARBA00023228"/>
    </source>
</evidence>
<dbReference type="Proteomes" id="UP000253517">
    <property type="component" value="Unassembled WGS sequence"/>
</dbReference>
<dbReference type="InterPro" id="IPR039866">
    <property type="entry name" value="CPQ"/>
</dbReference>
<comment type="subunit">
    <text evidence="19">Homodimer. The monomeric form is inactive while the homodimer is active.</text>
</comment>
<evidence type="ECO:0000256" key="13">
    <source>
        <dbReference type="ARBA" id="ARBA00022833"/>
    </source>
</evidence>